<proteinExistence type="predicted"/>
<accession>A0A939P840</accession>
<sequence length="51" mass="5720">MAEAVMALMHEGIPEEAVCGEAGAWTLRAGKYVLHFTESEFDIYLTQIELF</sequence>
<dbReference type="EMBL" id="JAGEOJ010000003">
    <property type="protein sequence ID" value="MBO2447017.1"/>
    <property type="molecule type" value="Genomic_DNA"/>
</dbReference>
<name>A0A939P840_9ACTN</name>
<gene>
    <name evidence="1" type="ORF">J4573_07945</name>
</gene>
<dbReference type="RefSeq" id="WP_208254621.1">
    <property type="nucleotide sequence ID" value="NZ_JAGEOJ010000003.1"/>
</dbReference>
<evidence type="ECO:0000313" key="2">
    <source>
        <dbReference type="Proteomes" id="UP000669179"/>
    </source>
</evidence>
<organism evidence="1 2">
    <name type="scientific">Actinomadura barringtoniae</name>
    <dbReference type="NCBI Taxonomy" id="1427535"/>
    <lineage>
        <taxon>Bacteria</taxon>
        <taxon>Bacillati</taxon>
        <taxon>Actinomycetota</taxon>
        <taxon>Actinomycetes</taxon>
        <taxon>Streptosporangiales</taxon>
        <taxon>Thermomonosporaceae</taxon>
        <taxon>Actinomadura</taxon>
    </lineage>
</organism>
<comment type="caution">
    <text evidence="1">The sequence shown here is derived from an EMBL/GenBank/DDBJ whole genome shotgun (WGS) entry which is preliminary data.</text>
</comment>
<dbReference type="AlphaFoldDB" id="A0A939P840"/>
<protein>
    <submittedName>
        <fullName evidence="1">Uncharacterized protein</fullName>
    </submittedName>
</protein>
<reference evidence="1" key="1">
    <citation type="submission" date="2021-03" db="EMBL/GenBank/DDBJ databases">
        <authorList>
            <person name="Kanchanasin P."/>
            <person name="Saeng-In P."/>
            <person name="Phongsopitanun W."/>
            <person name="Yuki M."/>
            <person name="Kudo T."/>
            <person name="Ohkuma M."/>
            <person name="Tanasupawat S."/>
        </authorList>
    </citation>
    <scope>NUCLEOTIDE SEQUENCE</scope>
    <source>
        <strain evidence="1">GKU 128</strain>
    </source>
</reference>
<keyword evidence="2" id="KW-1185">Reference proteome</keyword>
<evidence type="ECO:0000313" key="1">
    <source>
        <dbReference type="EMBL" id="MBO2447017.1"/>
    </source>
</evidence>
<dbReference type="Proteomes" id="UP000669179">
    <property type="component" value="Unassembled WGS sequence"/>
</dbReference>